<dbReference type="InterPro" id="IPR029045">
    <property type="entry name" value="ClpP/crotonase-like_dom_sf"/>
</dbReference>
<name>A0A5B8U087_9ACTN</name>
<dbReference type="PANTHER" id="PTHR43802:SF1">
    <property type="entry name" value="IP11341P-RELATED"/>
    <property type="match status" value="1"/>
</dbReference>
<evidence type="ECO:0000256" key="2">
    <source>
        <dbReference type="RuleBase" id="RU003707"/>
    </source>
</evidence>
<dbReference type="EMBL" id="CP042430">
    <property type="protein sequence ID" value="QEC46388.1"/>
    <property type="molecule type" value="Genomic_DNA"/>
</dbReference>
<dbReference type="Gene3D" id="1.10.12.10">
    <property type="entry name" value="Lyase 2-enoyl-coa Hydratase, Chain A, domain 2"/>
    <property type="match status" value="1"/>
</dbReference>
<dbReference type="AlphaFoldDB" id="A0A5B8U087"/>
<dbReference type="Proteomes" id="UP000321805">
    <property type="component" value="Chromosome"/>
</dbReference>
<evidence type="ECO:0000313" key="3">
    <source>
        <dbReference type="EMBL" id="QEC46388.1"/>
    </source>
</evidence>
<dbReference type="OrthoDB" id="8452484at2"/>
<evidence type="ECO:0008006" key="5">
    <source>
        <dbReference type="Google" id="ProtNLM"/>
    </source>
</evidence>
<sequence>MTYTTIEVTQPSPGIDLVTLNRPEALNAISIAMREELIGYLRSLHDAPTRVVILTGAGRAFCAGADVNEFATIFGPTADEAGDTQRRYQEIVRLILSLDQPVITAVNGIAAGGGTAVAMMSDLRIASESATFGVGQVKRGVIPDVGLTYLLPRLVGLGKALELQMLYERLTAREALDLGMVNWVVPDGELVDRAVEIGARLVAGPRVSLKWIKKVTYANLDRSLADALEWESAAQGICADTDDFRESCRSWAERREPVFGGTAPA</sequence>
<organism evidence="3 4">
    <name type="scientific">Baekduia soli</name>
    <dbReference type="NCBI Taxonomy" id="496014"/>
    <lineage>
        <taxon>Bacteria</taxon>
        <taxon>Bacillati</taxon>
        <taxon>Actinomycetota</taxon>
        <taxon>Thermoleophilia</taxon>
        <taxon>Solirubrobacterales</taxon>
        <taxon>Baekduiaceae</taxon>
        <taxon>Baekduia</taxon>
    </lineage>
</organism>
<evidence type="ECO:0000256" key="1">
    <source>
        <dbReference type="ARBA" id="ARBA00005254"/>
    </source>
</evidence>
<dbReference type="PANTHER" id="PTHR43802">
    <property type="entry name" value="ENOYL-COA HYDRATASE"/>
    <property type="match status" value="1"/>
</dbReference>
<dbReference type="InterPro" id="IPR018376">
    <property type="entry name" value="Enoyl-CoA_hyd/isom_CS"/>
</dbReference>
<dbReference type="PROSITE" id="PS00166">
    <property type="entry name" value="ENOYL_COA_HYDRATASE"/>
    <property type="match status" value="1"/>
</dbReference>
<dbReference type="GO" id="GO:0003824">
    <property type="term" value="F:catalytic activity"/>
    <property type="evidence" value="ECO:0007669"/>
    <property type="project" value="InterPro"/>
</dbReference>
<evidence type="ECO:0000313" key="4">
    <source>
        <dbReference type="Proteomes" id="UP000321805"/>
    </source>
</evidence>
<accession>A0A5B8U087</accession>
<comment type="similarity">
    <text evidence="1 2">Belongs to the enoyl-CoA hydratase/isomerase family.</text>
</comment>
<dbReference type="InterPro" id="IPR014748">
    <property type="entry name" value="Enoyl-CoA_hydra_C"/>
</dbReference>
<keyword evidence="4" id="KW-1185">Reference proteome</keyword>
<dbReference type="KEGG" id="bsol:FSW04_01535"/>
<proteinExistence type="inferred from homology"/>
<dbReference type="CDD" id="cd06558">
    <property type="entry name" value="crotonase-like"/>
    <property type="match status" value="1"/>
</dbReference>
<dbReference type="RefSeq" id="WP_146915536.1">
    <property type="nucleotide sequence ID" value="NZ_CP042430.1"/>
</dbReference>
<gene>
    <name evidence="3" type="ORF">FSW04_01535</name>
</gene>
<protein>
    <recommendedName>
        <fullName evidence="5">Enoyl-CoA hydratase/isomerase family protein</fullName>
    </recommendedName>
</protein>
<dbReference type="SUPFAM" id="SSF52096">
    <property type="entry name" value="ClpP/crotonase"/>
    <property type="match status" value="1"/>
</dbReference>
<dbReference type="Pfam" id="PF00378">
    <property type="entry name" value="ECH_1"/>
    <property type="match status" value="1"/>
</dbReference>
<reference evidence="3 4" key="1">
    <citation type="journal article" date="2018" name="J. Microbiol.">
        <title>Baekduia soli gen. nov., sp. nov., a novel bacterium isolated from the soil of Baekdu Mountain and proposal of a novel family name, Baekduiaceae fam. nov.</title>
        <authorList>
            <person name="An D.S."/>
            <person name="Siddiqi M.Z."/>
            <person name="Kim K.H."/>
            <person name="Yu H.S."/>
            <person name="Im W.T."/>
        </authorList>
    </citation>
    <scope>NUCLEOTIDE SEQUENCE [LARGE SCALE GENOMIC DNA]</scope>
    <source>
        <strain evidence="3 4">BR7-21</strain>
    </source>
</reference>
<dbReference type="InterPro" id="IPR001753">
    <property type="entry name" value="Enoyl-CoA_hydra/iso"/>
</dbReference>
<dbReference type="Gene3D" id="3.90.226.10">
    <property type="entry name" value="2-enoyl-CoA Hydratase, Chain A, domain 1"/>
    <property type="match status" value="1"/>
</dbReference>